<keyword evidence="1" id="KW-0472">Membrane</keyword>
<sequence length="59" mass="7051">MPIFWFGWCSQWYLTANVIDRLNISHGISICWSFWLLFWCMTSFLCNVLIALFDPIDKS</sequence>
<reference evidence="2" key="1">
    <citation type="submission" date="2018-02" db="EMBL/GenBank/DDBJ databases">
        <title>Rhizophora mucronata_Transcriptome.</title>
        <authorList>
            <person name="Meera S.P."/>
            <person name="Sreeshan A."/>
            <person name="Augustine A."/>
        </authorList>
    </citation>
    <scope>NUCLEOTIDE SEQUENCE</scope>
    <source>
        <tissue evidence="2">Leaf</tissue>
    </source>
</reference>
<keyword evidence="1" id="KW-1133">Transmembrane helix</keyword>
<evidence type="ECO:0000256" key="1">
    <source>
        <dbReference type="SAM" id="Phobius"/>
    </source>
</evidence>
<name>A0A2P2LFJ7_RHIMU</name>
<organism evidence="2">
    <name type="scientific">Rhizophora mucronata</name>
    <name type="common">Asiatic mangrove</name>
    <dbReference type="NCBI Taxonomy" id="61149"/>
    <lineage>
        <taxon>Eukaryota</taxon>
        <taxon>Viridiplantae</taxon>
        <taxon>Streptophyta</taxon>
        <taxon>Embryophyta</taxon>
        <taxon>Tracheophyta</taxon>
        <taxon>Spermatophyta</taxon>
        <taxon>Magnoliopsida</taxon>
        <taxon>eudicotyledons</taxon>
        <taxon>Gunneridae</taxon>
        <taxon>Pentapetalae</taxon>
        <taxon>rosids</taxon>
        <taxon>fabids</taxon>
        <taxon>Malpighiales</taxon>
        <taxon>Rhizophoraceae</taxon>
        <taxon>Rhizophora</taxon>
    </lineage>
</organism>
<proteinExistence type="predicted"/>
<keyword evidence="1" id="KW-0812">Transmembrane</keyword>
<dbReference type="EMBL" id="GGEC01036262">
    <property type="protein sequence ID" value="MBX16746.1"/>
    <property type="molecule type" value="Transcribed_RNA"/>
</dbReference>
<protein>
    <submittedName>
        <fullName evidence="2">Chaperone binding protein</fullName>
    </submittedName>
</protein>
<dbReference type="AlphaFoldDB" id="A0A2P2LFJ7"/>
<accession>A0A2P2LFJ7</accession>
<evidence type="ECO:0000313" key="2">
    <source>
        <dbReference type="EMBL" id="MBX16746.1"/>
    </source>
</evidence>
<feature type="transmembrane region" description="Helical" evidence="1">
    <location>
        <begin position="32"/>
        <end position="53"/>
    </location>
</feature>